<keyword evidence="4" id="KW-1185">Reference proteome</keyword>
<reference evidence="3 4" key="1">
    <citation type="submission" date="2020-11" db="EMBL/GenBank/DDBJ databases">
        <authorList>
            <person name="Peeters C."/>
        </authorList>
    </citation>
    <scope>NUCLEOTIDE SEQUENCE [LARGE SCALE GENOMIC DNA]</scope>
    <source>
        <strain evidence="3 4">LMG 8286</strain>
    </source>
</reference>
<comment type="caution">
    <text evidence="3">The sequence shown here is derived from an EMBL/GenBank/DDBJ whole genome shotgun (WGS) entry which is preliminary data.</text>
</comment>
<dbReference type="Pfam" id="PF04608">
    <property type="entry name" value="PgpA"/>
    <property type="match status" value="1"/>
</dbReference>
<feature type="transmembrane region" description="Helical" evidence="1">
    <location>
        <begin position="36"/>
        <end position="60"/>
    </location>
</feature>
<keyword evidence="1" id="KW-1133">Transmembrane helix</keyword>
<dbReference type="Gene3D" id="1.10.3760.10">
    <property type="entry name" value="PgpA-like"/>
    <property type="match status" value="1"/>
</dbReference>
<dbReference type="GO" id="GO:0008962">
    <property type="term" value="F:phosphatidylglycerophosphatase activity"/>
    <property type="evidence" value="ECO:0007669"/>
    <property type="project" value="UniProtKB-EC"/>
</dbReference>
<dbReference type="CDD" id="cd06971">
    <property type="entry name" value="PgpA"/>
    <property type="match status" value="1"/>
</dbReference>
<dbReference type="RefSeq" id="WP_230057391.1">
    <property type="nucleotide sequence ID" value="NZ_CAJHOE010000006.1"/>
</dbReference>
<dbReference type="InterPro" id="IPR007686">
    <property type="entry name" value="YutG/PgpA"/>
</dbReference>
<organism evidence="3 4">
    <name type="scientific">Campylobacter suis</name>
    <dbReference type="NCBI Taxonomy" id="2790657"/>
    <lineage>
        <taxon>Bacteria</taxon>
        <taxon>Pseudomonadati</taxon>
        <taxon>Campylobacterota</taxon>
        <taxon>Epsilonproteobacteria</taxon>
        <taxon>Campylobacterales</taxon>
        <taxon>Campylobacteraceae</taxon>
        <taxon>Campylobacter</taxon>
    </lineage>
</organism>
<dbReference type="PIRSF" id="PIRSF006162">
    <property type="entry name" value="PgpA"/>
    <property type="match status" value="1"/>
</dbReference>
<evidence type="ECO:0000313" key="3">
    <source>
        <dbReference type="EMBL" id="CAD7289105.1"/>
    </source>
</evidence>
<dbReference type="InterPro" id="IPR026037">
    <property type="entry name" value="PgpA"/>
</dbReference>
<evidence type="ECO:0000259" key="2">
    <source>
        <dbReference type="Pfam" id="PF04608"/>
    </source>
</evidence>
<feature type="transmembrane region" description="Helical" evidence="1">
    <location>
        <begin position="80"/>
        <end position="104"/>
    </location>
</feature>
<feature type="domain" description="YutG/PgpA" evidence="2">
    <location>
        <begin position="5"/>
        <end position="143"/>
    </location>
</feature>
<dbReference type="EMBL" id="CAJHOE010000006">
    <property type="protein sequence ID" value="CAD7289105.1"/>
    <property type="molecule type" value="Genomic_DNA"/>
</dbReference>
<gene>
    <name evidence="3" type="primary">pgpA</name>
    <name evidence="3" type="ORF">LMG8286_01650</name>
</gene>
<evidence type="ECO:0000313" key="4">
    <source>
        <dbReference type="Proteomes" id="UP000789359"/>
    </source>
</evidence>
<dbReference type="SUPFAM" id="SSF101307">
    <property type="entry name" value="YutG-like"/>
    <property type="match status" value="1"/>
</dbReference>
<keyword evidence="1" id="KW-0812">Transmembrane</keyword>
<dbReference type="InterPro" id="IPR036681">
    <property type="entry name" value="PgpA-like_sf"/>
</dbReference>
<proteinExistence type="predicted"/>
<protein>
    <submittedName>
        <fullName evidence="3">Phosphatidylglycerophosphatase A</fullName>
        <ecNumber evidence="3">3.1.3.27</ecNumber>
    </submittedName>
</protein>
<accession>A0ABN7KC59</accession>
<evidence type="ECO:0000256" key="1">
    <source>
        <dbReference type="SAM" id="Phobius"/>
    </source>
</evidence>
<dbReference type="PANTHER" id="PTHR36305">
    <property type="entry name" value="PHOSPHATIDYLGLYCEROPHOSPHATASE A"/>
    <property type="match status" value="1"/>
</dbReference>
<name>A0ABN7KC59_9BACT</name>
<keyword evidence="1" id="KW-0472">Membrane</keyword>
<keyword evidence="3" id="KW-0378">Hydrolase</keyword>
<dbReference type="EC" id="3.1.3.27" evidence="3"/>
<sequence length="155" mass="16495">MQKLFLTFFGAGLSPKAPGTVGSVAAAIVGYFILKLFSATTLFLATILISLIAISVINAYEKQSGEHDNGWIVIDEVAGVWLAFVISGATEIQMLLSLVFFRIFDILKPSIIGRIDRDVKGGLGVMGDDIVAGFVAGIASSMVYGILLKFNLASF</sequence>
<dbReference type="PANTHER" id="PTHR36305:SF1">
    <property type="entry name" value="PHOSPHATIDYLGLYCEROPHOSPHATASE A"/>
    <property type="match status" value="1"/>
</dbReference>
<dbReference type="Proteomes" id="UP000789359">
    <property type="component" value="Unassembled WGS sequence"/>
</dbReference>
<feature type="transmembrane region" description="Helical" evidence="1">
    <location>
        <begin position="130"/>
        <end position="150"/>
    </location>
</feature>